<dbReference type="Gene3D" id="3.10.20.70">
    <property type="entry name" value="Glutamine synthetase, N-terminal domain"/>
    <property type="match status" value="1"/>
</dbReference>
<dbReference type="SUPFAM" id="SSF55931">
    <property type="entry name" value="Glutamine synthetase/guanido kinase"/>
    <property type="match status" value="1"/>
</dbReference>
<dbReference type="InterPro" id="IPR036651">
    <property type="entry name" value="Gln_synt_N_sf"/>
</dbReference>
<dbReference type="GO" id="GO:0004356">
    <property type="term" value="F:glutamine synthetase activity"/>
    <property type="evidence" value="ECO:0007669"/>
    <property type="project" value="UniProtKB-EC"/>
</dbReference>
<evidence type="ECO:0000256" key="1">
    <source>
        <dbReference type="ARBA" id="ARBA00022598"/>
    </source>
</evidence>
<protein>
    <submittedName>
        <fullName evidence="5">Glutamine synthetase type I</fullName>
        <ecNumber evidence="5">6.3.1.2</ecNumber>
    </submittedName>
</protein>
<dbReference type="PANTHER" id="PTHR43785:SF12">
    <property type="entry name" value="TYPE-1 GLUTAMINE SYNTHETASE 2"/>
    <property type="match status" value="1"/>
</dbReference>
<dbReference type="Gene3D" id="3.30.590.10">
    <property type="entry name" value="Glutamine synthetase/guanido kinase, catalytic domain"/>
    <property type="match status" value="1"/>
</dbReference>
<dbReference type="InterPro" id="IPR008146">
    <property type="entry name" value="Gln_synth_cat_dom"/>
</dbReference>
<sequence>MDNRASEAALLDRLAEDGVEQLWVVFHDYSGRACAKIVPRHGFAAALAGSVAFARANLDMDILNGQVPDAAFLADSGDFLVVPDPRSYALLPRHPGVARVHGWMRQEDGSPWDGCPRTRLQGAVDALRDEGFSAQAAFEPEFYVLTEEGGAYLPITGSRMYSLQGLEEQPALLAGLMEELAGSGVAVDQLFREYGPAQFELTVRHGDPIAALDDYLSVRAAVPAVARRFGYLATFMPKPYATWAGCSLHVHLSVWDAAGERDLTPSADDEASLSEVGRWFLGGLMAHVDALTALGSPTVNSYKRLQPGSWAPANAYWGVGNRSGVVRVPGPGRKRRIEFRSGDNTCQPALFLTGLLAAGRDGIRRQIEPPPPFQGDVGHLTAAEIARHDLRSIPRTLHQALAALEADPTIMSALGPTVGEHFLKVKRSELARYETEVHPWERATYLEVF</sequence>
<organism evidence="5">
    <name type="scientific">uncultured Thermomicrobiales bacterium</name>
    <dbReference type="NCBI Taxonomy" id="1645740"/>
    <lineage>
        <taxon>Bacteria</taxon>
        <taxon>Pseudomonadati</taxon>
        <taxon>Thermomicrobiota</taxon>
        <taxon>Thermomicrobia</taxon>
        <taxon>Thermomicrobiales</taxon>
        <taxon>environmental samples</taxon>
    </lineage>
</organism>
<dbReference type="SMART" id="SM01230">
    <property type="entry name" value="Gln-synt_C"/>
    <property type="match status" value="1"/>
</dbReference>
<dbReference type="InterPro" id="IPR014746">
    <property type="entry name" value="Gln_synth/guanido_kin_cat_dom"/>
</dbReference>
<name>A0A6J4VE34_9BACT</name>
<evidence type="ECO:0000313" key="5">
    <source>
        <dbReference type="EMBL" id="CAA9576083.1"/>
    </source>
</evidence>
<dbReference type="AlphaFoldDB" id="A0A6J4VE34"/>
<dbReference type="EC" id="6.3.1.2" evidence="5"/>
<evidence type="ECO:0000259" key="4">
    <source>
        <dbReference type="PROSITE" id="PS51987"/>
    </source>
</evidence>
<dbReference type="PROSITE" id="PS51987">
    <property type="entry name" value="GS_CATALYTIC"/>
    <property type="match status" value="1"/>
</dbReference>
<keyword evidence="1 5" id="KW-0436">Ligase</keyword>
<comment type="similarity">
    <text evidence="2 3">Belongs to the glutamine synthetase family.</text>
</comment>
<dbReference type="GO" id="GO:0006542">
    <property type="term" value="P:glutamine biosynthetic process"/>
    <property type="evidence" value="ECO:0007669"/>
    <property type="project" value="InterPro"/>
</dbReference>
<dbReference type="PANTHER" id="PTHR43785">
    <property type="entry name" value="GAMMA-GLUTAMYLPUTRESCINE SYNTHETASE"/>
    <property type="match status" value="1"/>
</dbReference>
<dbReference type="Pfam" id="PF00120">
    <property type="entry name" value="Gln-synt_C"/>
    <property type="match status" value="1"/>
</dbReference>
<proteinExistence type="inferred from homology"/>
<feature type="domain" description="GS catalytic" evidence="4">
    <location>
        <begin position="116"/>
        <end position="449"/>
    </location>
</feature>
<dbReference type="EMBL" id="CADCWL010000186">
    <property type="protein sequence ID" value="CAA9576083.1"/>
    <property type="molecule type" value="Genomic_DNA"/>
</dbReference>
<evidence type="ECO:0000256" key="2">
    <source>
        <dbReference type="PROSITE-ProRule" id="PRU01331"/>
    </source>
</evidence>
<accession>A0A6J4VE34</accession>
<gene>
    <name evidence="5" type="ORF">AVDCRST_MAG19-3371</name>
</gene>
<dbReference type="SUPFAM" id="SSF54368">
    <property type="entry name" value="Glutamine synthetase, N-terminal domain"/>
    <property type="match status" value="1"/>
</dbReference>
<reference evidence="5" key="1">
    <citation type="submission" date="2020-02" db="EMBL/GenBank/DDBJ databases">
        <authorList>
            <person name="Meier V. D."/>
        </authorList>
    </citation>
    <scope>NUCLEOTIDE SEQUENCE</scope>
    <source>
        <strain evidence="5">AVDCRST_MAG19</strain>
    </source>
</reference>
<evidence type="ECO:0000256" key="3">
    <source>
        <dbReference type="RuleBase" id="RU000384"/>
    </source>
</evidence>